<dbReference type="EMBL" id="CAJVPM010000021">
    <property type="protein sequence ID" value="CAG8434444.1"/>
    <property type="molecule type" value="Genomic_DNA"/>
</dbReference>
<organism evidence="1 2">
    <name type="scientific">Scutellospora calospora</name>
    <dbReference type="NCBI Taxonomy" id="85575"/>
    <lineage>
        <taxon>Eukaryota</taxon>
        <taxon>Fungi</taxon>
        <taxon>Fungi incertae sedis</taxon>
        <taxon>Mucoromycota</taxon>
        <taxon>Glomeromycotina</taxon>
        <taxon>Glomeromycetes</taxon>
        <taxon>Diversisporales</taxon>
        <taxon>Gigasporaceae</taxon>
        <taxon>Scutellospora</taxon>
    </lineage>
</organism>
<protein>
    <submittedName>
        <fullName evidence="1">5243_t:CDS:1</fullName>
    </submittedName>
</protein>
<sequence>MPGLRIHSSVDNTYLGEGRFESRSGSGSSLTFQTPIILSKRKRRKNDNSDKEFAEENERRIQEREQLRITNVQPINSYAVIQDEITVTIDTPIDTNNLQP</sequence>
<name>A0ACA9JTU2_9GLOM</name>
<evidence type="ECO:0000313" key="2">
    <source>
        <dbReference type="Proteomes" id="UP000789860"/>
    </source>
</evidence>
<keyword evidence="2" id="KW-1185">Reference proteome</keyword>
<proteinExistence type="predicted"/>
<comment type="caution">
    <text evidence="1">The sequence shown here is derived from an EMBL/GenBank/DDBJ whole genome shotgun (WGS) entry which is preliminary data.</text>
</comment>
<dbReference type="Proteomes" id="UP000789860">
    <property type="component" value="Unassembled WGS sequence"/>
</dbReference>
<gene>
    <name evidence="1" type="ORF">SCALOS_LOCUS77</name>
</gene>
<accession>A0ACA9JTU2</accession>
<evidence type="ECO:0000313" key="1">
    <source>
        <dbReference type="EMBL" id="CAG8434444.1"/>
    </source>
</evidence>
<reference evidence="1" key="1">
    <citation type="submission" date="2021-06" db="EMBL/GenBank/DDBJ databases">
        <authorList>
            <person name="Kallberg Y."/>
            <person name="Tangrot J."/>
            <person name="Rosling A."/>
        </authorList>
    </citation>
    <scope>NUCLEOTIDE SEQUENCE</scope>
    <source>
        <strain evidence="1">AU212A</strain>
    </source>
</reference>